<dbReference type="RefSeq" id="WP_091491701.1">
    <property type="nucleotide sequence ID" value="NZ_FOMH01000003.1"/>
</dbReference>
<dbReference type="OrthoDB" id="921445at2"/>
<reference evidence="3" key="1">
    <citation type="submission" date="2016-10" db="EMBL/GenBank/DDBJ databases">
        <authorList>
            <person name="Varghese N."/>
            <person name="Submissions S."/>
        </authorList>
    </citation>
    <scope>NUCLEOTIDE SEQUENCE [LARGE SCALE GENOMIC DNA]</scope>
    <source>
        <strain evidence="3">CGMCC 1.10370</strain>
    </source>
</reference>
<dbReference type="EMBL" id="FOMH01000003">
    <property type="protein sequence ID" value="SFC92779.1"/>
    <property type="molecule type" value="Genomic_DNA"/>
</dbReference>
<dbReference type="Proteomes" id="UP000199672">
    <property type="component" value="Unassembled WGS sequence"/>
</dbReference>
<evidence type="ECO:0000313" key="3">
    <source>
        <dbReference type="Proteomes" id="UP000199672"/>
    </source>
</evidence>
<feature type="signal peptide" evidence="1">
    <location>
        <begin position="1"/>
        <end position="20"/>
    </location>
</feature>
<dbReference type="AlphaFoldDB" id="A0A1I1N587"/>
<sequence>MIKKLTLLILLSFLSFHSYSQIVFEKAYYIDNNNTKVNCLIRNQDWIKTPKEFQYKLTETEQPQTLTIQQVKEFGFENDTKYQRYTVKIDRSSEIMRNMSYVKNPEFNEETLFLKVLVEGKASLYQYDENDLKRFFFKTDDVAITQLVYKSYKINESEIGHNNHYKQQLANALQDNSISDKNIKNLTYSKDKLVAFFSKYNHSIDPKIETTEVKEKKDLFNLNVRGGISNSKASIKRQNTSVYDVDFDNKTQVRLGVEAEFIFGFNRNKWAFIVEPTYQSYSDEKTVRNANVSIDYKSIELPLGIRYYSFLNNNSKLFVNFQYIVEFQLNSEVKFPPFGNLDVRSTKSIAMGLGYKYKNKYSLELRYSTKDILNEGVYFSSKLASTSIIFGYTIF</sequence>
<proteinExistence type="predicted"/>
<keyword evidence="3" id="KW-1185">Reference proteome</keyword>
<feature type="chain" id="PRO_5011435342" evidence="1">
    <location>
        <begin position="21"/>
        <end position="395"/>
    </location>
</feature>
<dbReference type="STRING" id="739143.SAMN05216297_10386"/>
<evidence type="ECO:0000313" key="2">
    <source>
        <dbReference type="EMBL" id="SFC92779.1"/>
    </source>
</evidence>
<gene>
    <name evidence="2" type="ORF">SAMN05216297_10386</name>
</gene>
<protein>
    <submittedName>
        <fullName evidence="2">Outer membrane protein beta-barrel domain-containing protein</fullName>
    </submittedName>
</protein>
<keyword evidence="1" id="KW-0732">Signal</keyword>
<name>A0A1I1N587_9FLAO</name>
<accession>A0A1I1N587</accession>
<evidence type="ECO:0000256" key="1">
    <source>
        <dbReference type="SAM" id="SignalP"/>
    </source>
</evidence>
<organism evidence="2 3">
    <name type="scientific">Flavobacterium phragmitis</name>
    <dbReference type="NCBI Taxonomy" id="739143"/>
    <lineage>
        <taxon>Bacteria</taxon>
        <taxon>Pseudomonadati</taxon>
        <taxon>Bacteroidota</taxon>
        <taxon>Flavobacteriia</taxon>
        <taxon>Flavobacteriales</taxon>
        <taxon>Flavobacteriaceae</taxon>
        <taxon>Flavobacterium</taxon>
    </lineage>
</organism>